<dbReference type="InterPro" id="IPR011990">
    <property type="entry name" value="TPR-like_helical_dom_sf"/>
</dbReference>
<accession>A0A8J7CZ17</accession>
<proteinExistence type="predicted"/>
<organism evidence="2 3">
    <name type="scientific">Desmonostoc muscorum LEGE 12446</name>
    <dbReference type="NCBI Taxonomy" id="1828758"/>
    <lineage>
        <taxon>Bacteria</taxon>
        <taxon>Bacillati</taxon>
        <taxon>Cyanobacteriota</taxon>
        <taxon>Cyanophyceae</taxon>
        <taxon>Nostocales</taxon>
        <taxon>Nostocaceae</taxon>
        <taxon>Desmonostoc</taxon>
    </lineage>
</organism>
<dbReference type="EMBL" id="JADEXS010000003">
    <property type="protein sequence ID" value="MBE9020987.1"/>
    <property type="molecule type" value="Genomic_DNA"/>
</dbReference>
<dbReference type="AlphaFoldDB" id="A0A8J7CZ17"/>
<evidence type="ECO:0000313" key="2">
    <source>
        <dbReference type="EMBL" id="MBE9020987.1"/>
    </source>
</evidence>
<dbReference type="SUPFAM" id="SSF48452">
    <property type="entry name" value="TPR-like"/>
    <property type="match status" value="1"/>
</dbReference>
<evidence type="ECO:0000259" key="1">
    <source>
        <dbReference type="Pfam" id="PF13524"/>
    </source>
</evidence>
<sequence>MDKIIKPKLVFFQWNNQGSAKFYNVHKQEHVKCLSEFFEVIVISDESDYQQICEQYQPDITLFETGNASSDKRRVKNTHYYPEIPKLAFYNGDSFCGFHSAFLSDIENWGIETVFTISIPLAEYLPEIAENLFIWPNFIDSDIFRDYNQPKNIPVLITGSQTSLYPWRQKINRLISKYYPTLICPHLGYMQNRETSRMLFGEQYARMINASSFSPTCGTMAREFVRKFLEIPGSKSCLITEKNPAVEAAGFVDMQNCVFADENDVLDKLDYLFKNPEELEKITNTGYQLVHSQHTFKQRDQIWQWFHLQKALKPNQRIVQKSPFEPLTIVDSSSGIKNSHIVVNASDRVLLRQGDEKLWSGKYDEAEALYLKCLNYVDSQAQPKLRLALCNLYKGNAARAHDWIVQPIEWTLDLLKAIDPDPLEWAYLIITLLCQGKLNDAIDCANKFPSLCHPELDRTRWVVNTVTNKDTLPYSEPLKYRYSAHQLPTRSFQDWLDHLCMMLTACQQFDFVKLLSDPAYLKSHSLKKETKGFVKSSNLVSKSIDFLNLKNYKRVFKEWLVLKLKTSLRKPLTHLETRFGYFLPYEFSTIKSDEFFQTIRKMVKEEDIETALVIGASSGEVITEALLTGIRENPNKPTAFCINISTPQFNKLQKRYTGEPTVKFYEIPSIDLENLPKEISKIIKNIKEQNNVNIFDVILIDGSQLSTSIEDLQNELHSYKFVLLDDINTFQNYKNNQKFLLDPNYLVFSQNTDLRNGYAIFEQLT</sequence>
<reference evidence="2" key="1">
    <citation type="submission" date="2020-10" db="EMBL/GenBank/DDBJ databases">
        <authorList>
            <person name="Castelo-Branco R."/>
            <person name="Eusebio N."/>
            <person name="Adriana R."/>
            <person name="Vieira A."/>
            <person name="Brugerolle De Fraissinette N."/>
            <person name="Rezende De Castro R."/>
            <person name="Schneider M.P."/>
            <person name="Vasconcelos V."/>
            <person name="Leao P.N."/>
        </authorList>
    </citation>
    <scope>NUCLEOTIDE SEQUENCE</scope>
    <source>
        <strain evidence="2">LEGE 12446</strain>
    </source>
</reference>
<dbReference type="RefSeq" id="WP_193912756.1">
    <property type="nucleotide sequence ID" value="NZ_JADEXS020000001.1"/>
</dbReference>
<dbReference type="InterPro" id="IPR055259">
    <property type="entry name" value="YkvP/CgeB_Glyco_trans-like"/>
</dbReference>
<evidence type="ECO:0000313" key="3">
    <source>
        <dbReference type="Proteomes" id="UP000622533"/>
    </source>
</evidence>
<protein>
    <submittedName>
        <fullName evidence="2">Glycosyltransferase family 1 protein</fullName>
    </submittedName>
</protein>
<name>A0A8J7CZ17_DESMC</name>
<keyword evidence="3" id="KW-1185">Reference proteome</keyword>
<comment type="caution">
    <text evidence="2">The sequence shown here is derived from an EMBL/GenBank/DDBJ whole genome shotgun (WGS) entry which is preliminary data.</text>
</comment>
<dbReference type="Proteomes" id="UP000622533">
    <property type="component" value="Unassembled WGS sequence"/>
</dbReference>
<dbReference type="Pfam" id="PF13524">
    <property type="entry name" value="Glyco_trans_1_2"/>
    <property type="match status" value="1"/>
</dbReference>
<gene>
    <name evidence="2" type="ORF">IQ276_00505</name>
</gene>
<feature type="domain" description="Spore protein YkvP/CgeB glycosyl transferase-like" evidence="1">
    <location>
        <begin position="154"/>
        <end position="299"/>
    </location>
</feature>
<dbReference type="Gene3D" id="1.25.40.10">
    <property type="entry name" value="Tetratricopeptide repeat domain"/>
    <property type="match status" value="1"/>
</dbReference>